<feature type="domain" description="NAF" evidence="8">
    <location>
        <begin position="149"/>
        <end position="173"/>
    </location>
</feature>
<accession>A0A2K1L8H2</accession>
<evidence type="ECO:0000256" key="6">
    <source>
        <dbReference type="ARBA" id="ARBA00022840"/>
    </source>
</evidence>
<keyword evidence="5" id="KW-0418">Kinase</keyword>
<protein>
    <recommendedName>
        <fullName evidence="1">non-specific serine/threonine protein kinase</fullName>
        <ecNumber evidence="1">2.7.11.1</ecNumber>
    </recommendedName>
</protein>
<evidence type="ECO:0000313" key="10">
    <source>
        <dbReference type="EnsemblPlants" id="Pp3c1_16430V3.1"/>
    </source>
</evidence>
<dbReference type="Gramene" id="Pp3c1_16430V3.1">
    <property type="protein sequence ID" value="Pp3c1_16430V3.1"/>
    <property type="gene ID" value="Pp3c1_16430"/>
</dbReference>
<dbReference type="InterPro" id="IPR018451">
    <property type="entry name" value="NAF/FISL_domain"/>
</dbReference>
<dbReference type="Gene3D" id="3.30.310.80">
    <property type="entry name" value="Kinase associated domain 1, KA1"/>
    <property type="match status" value="1"/>
</dbReference>
<keyword evidence="3" id="KW-0808">Transferase</keyword>
<dbReference type="InterPro" id="IPR000719">
    <property type="entry name" value="Prot_kinase_dom"/>
</dbReference>
<dbReference type="GO" id="GO:0005524">
    <property type="term" value="F:ATP binding"/>
    <property type="evidence" value="ECO:0007669"/>
    <property type="project" value="UniProtKB-KW"/>
</dbReference>
<dbReference type="PANTHER" id="PTHR43895:SF123">
    <property type="entry name" value="NON-SPECIFIC SERINE_THREONINE PROTEIN KINASE"/>
    <property type="match status" value="1"/>
</dbReference>
<keyword evidence="2" id="KW-0723">Serine/threonine-protein kinase</keyword>
<reference evidence="10" key="3">
    <citation type="submission" date="2020-12" db="UniProtKB">
        <authorList>
            <consortium name="EnsemblPlants"/>
        </authorList>
    </citation>
    <scope>IDENTIFICATION</scope>
</reference>
<reference evidence="9 11" key="1">
    <citation type="journal article" date="2008" name="Science">
        <title>The Physcomitrella genome reveals evolutionary insights into the conquest of land by plants.</title>
        <authorList>
            <person name="Rensing S."/>
            <person name="Lang D."/>
            <person name="Zimmer A."/>
            <person name="Terry A."/>
            <person name="Salamov A."/>
            <person name="Shapiro H."/>
            <person name="Nishiyama T."/>
            <person name="Perroud P.-F."/>
            <person name="Lindquist E."/>
            <person name="Kamisugi Y."/>
            <person name="Tanahashi T."/>
            <person name="Sakakibara K."/>
            <person name="Fujita T."/>
            <person name="Oishi K."/>
            <person name="Shin-I T."/>
            <person name="Kuroki Y."/>
            <person name="Toyoda A."/>
            <person name="Suzuki Y."/>
            <person name="Hashimoto A."/>
            <person name="Yamaguchi K."/>
            <person name="Sugano A."/>
            <person name="Kohara Y."/>
            <person name="Fujiyama A."/>
            <person name="Anterola A."/>
            <person name="Aoki S."/>
            <person name="Ashton N."/>
            <person name="Barbazuk W.B."/>
            <person name="Barker E."/>
            <person name="Bennetzen J."/>
            <person name="Bezanilla M."/>
            <person name="Blankenship R."/>
            <person name="Cho S.H."/>
            <person name="Dutcher S."/>
            <person name="Estelle M."/>
            <person name="Fawcett J.A."/>
            <person name="Gundlach H."/>
            <person name="Hanada K."/>
            <person name="Heyl A."/>
            <person name="Hicks K.A."/>
            <person name="Hugh J."/>
            <person name="Lohr M."/>
            <person name="Mayer K."/>
            <person name="Melkozernov A."/>
            <person name="Murata T."/>
            <person name="Nelson D."/>
            <person name="Pils B."/>
            <person name="Prigge M."/>
            <person name="Reiss B."/>
            <person name="Renner T."/>
            <person name="Rombauts S."/>
            <person name="Rushton P."/>
            <person name="Sanderfoot A."/>
            <person name="Schween G."/>
            <person name="Shiu S.-H."/>
            <person name="Stueber K."/>
            <person name="Theodoulou F.L."/>
            <person name="Tu H."/>
            <person name="Van de Peer Y."/>
            <person name="Verrier P.J."/>
            <person name="Waters E."/>
            <person name="Wood A."/>
            <person name="Yang L."/>
            <person name="Cove D."/>
            <person name="Cuming A."/>
            <person name="Hasebe M."/>
            <person name="Lucas S."/>
            <person name="Mishler D.B."/>
            <person name="Reski R."/>
            <person name="Grigoriev I."/>
            <person name="Quatrano R.S."/>
            <person name="Boore J.L."/>
        </authorList>
    </citation>
    <scope>NUCLEOTIDE SEQUENCE [LARGE SCALE GENOMIC DNA]</scope>
    <source>
        <strain evidence="10 11">cv. Gransden 2004</strain>
    </source>
</reference>
<dbReference type="EMBL" id="ABEU02000001">
    <property type="protein sequence ID" value="PNR62312.1"/>
    <property type="molecule type" value="Genomic_DNA"/>
</dbReference>
<evidence type="ECO:0000313" key="11">
    <source>
        <dbReference type="Proteomes" id="UP000006727"/>
    </source>
</evidence>
<dbReference type="InterPro" id="IPR011009">
    <property type="entry name" value="Kinase-like_dom_sf"/>
</dbReference>
<dbReference type="Pfam" id="PF00069">
    <property type="entry name" value="Pkinase"/>
    <property type="match status" value="1"/>
</dbReference>
<dbReference type="Gene3D" id="3.30.200.20">
    <property type="entry name" value="Phosphorylase Kinase, domain 1"/>
    <property type="match status" value="1"/>
</dbReference>
<dbReference type="InterPro" id="IPR004041">
    <property type="entry name" value="NAF_dom"/>
</dbReference>
<keyword evidence="4" id="KW-0547">Nucleotide-binding</keyword>
<evidence type="ECO:0000256" key="2">
    <source>
        <dbReference type="ARBA" id="ARBA00022527"/>
    </source>
</evidence>
<dbReference type="EC" id="2.7.11.1" evidence="1"/>
<feature type="domain" description="Protein kinase" evidence="7">
    <location>
        <begin position="6"/>
        <end position="200"/>
    </location>
</feature>
<sequence>MRVGKSELGRSLGAVTFAKIKFAKNLETSQSVAIKVLDKDKILKHKMVQQIKREISMMKLVKHPYIVQLLGSKSKIYIVLEYVTGGELFDKIRIPAEKIYQNFWFKNGYSPPKFERDLDINLDDIDAVFSESTVSSNNRKSHAPPTISQCPPAVNAFELISLSRGLNLSGLFETQSQKRDYKMKLQADKYGRKGHLSVVT</sequence>
<evidence type="ECO:0000259" key="7">
    <source>
        <dbReference type="PROSITE" id="PS50011"/>
    </source>
</evidence>
<dbReference type="AlphaFoldDB" id="A0A2K1L8H2"/>
<dbReference type="SUPFAM" id="SSF56112">
    <property type="entry name" value="Protein kinase-like (PK-like)"/>
    <property type="match status" value="1"/>
</dbReference>
<keyword evidence="11" id="KW-1185">Reference proteome</keyword>
<reference evidence="9 11" key="2">
    <citation type="journal article" date="2018" name="Plant J.">
        <title>The Physcomitrella patens chromosome-scale assembly reveals moss genome structure and evolution.</title>
        <authorList>
            <person name="Lang D."/>
            <person name="Ullrich K.K."/>
            <person name="Murat F."/>
            <person name="Fuchs J."/>
            <person name="Jenkins J."/>
            <person name="Haas F.B."/>
            <person name="Piednoel M."/>
            <person name="Gundlach H."/>
            <person name="Van Bel M."/>
            <person name="Meyberg R."/>
            <person name="Vives C."/>
            <person name="Morata J."/>
            <person name="Symeonidi A."/>
            <person name="Hiss M."/>
            <person name="Muchero W."/>
            <person name="Kamisugi Y."/>
            <person name="Saleh O."/>
            <person name="Blanc G."/>
            <person name="Decker E.L."/>
            <person name="van Gessel N."/>
            <person name="Grimwood J."/>
            <person name="Hayes R.D."/>
            <person name="Graham S.W."/>
            <person name="Gunter L.E."/>
            <person name="McDaniel S.F."/>
            <person name="Hoernstein S.N.W."/>
            <person name="Larsson A."/>
            <person name="Li F.W."/>
            <person name="Perroud P.F."/>
            <person name="Phillips J."/>
            <person name="Ranjan P."/>
            <person name="Rokshar D.S."/>
            <person name="Rothfels C.J."/>
            <person name="Schneider L."/>
            <person name="Shu S."/>
            <person name="Stevenson D.W."/>
            <person name="Thummler F."/>
            <person name="Tillich M."/>
            <person name="Villarreal Aguilar J.C."/>
            <person name="Widiez T."/>
            <person name="Wong G.K."/>
            <person name="Wymore A."/>
            <person name="Zhang Y."/>
            <person name="Zimmer A.D."/>
            <person name="Quatrano R.S."/>
            <person name="Mayer K.F.X."/>
            <person name="Goodstein D."/>
            <person name="Casacuberta J.M."/>
            <person name="Vandepoele K."/>
            <person name="Reski R."/>
            <person name="Cuming A.C."/>
            <person name="Tuskan G.A."/>
            <person name="Maumus F."/>
            <person name="Salse J."/>
            <person name="Schmutz J."/>
            <person name="Rensing S.A."/>
        </authorList>
    </citation>
    <scope>NUCLEOTIDE SEQUENCE [LARGE SCALE GENOMIC DNA]</scope>
    <source>
        <strain evidence="10 11">cv. Gransden 2004</strain>
    </source>
</reference>
<dbReference type="GO" id="GO:0004674">
    <property type="term" value="F:protein serine/threonine kinase activity"/>
    <property type="evidence" value="ECO:0007669"/>
    <property type="project" value="UniProtKB-KW"/>
</dbReference>
<dbReference type="PANTHER" id="PTHR43895">
    <property type="entry name" value="CALCIUM/CALMODULIN-DEPENDENT PROTEIN KINASE KINASE-RELATED"/>
    <property type="match status" value="1"/>
</dbReference>
<dbReference type="Proteomes" id="UP000006727">
    <property type="component" value="Chromosome 1"/>
</dbReference>
<evidence type="ECO:0000313" key="9">
    <source>
        <dbReference type="EMBL" id="PNR62312.1"/>
    </source>
</evidence>
<organism evidence="9">
    <name type="scientific">Physcomitrium patens</name>
    <name type="common">Spreading-leaved earth moss</name>
    <name type="synonym">Physcomitrella patens</name>
    <dbReference type="NCBI Taxonomy" id="3218"/>
    <lineage>
        <taxon>Eukaryota</taxon>
        <taxon>Viridiplantae</taxon>
        <taxon>Streptophyta</taxon>
        <taxon>Embryophyta</taxon>
        <taxon>Bryophyta</taxon>
        <taxon>Bryophytina</taxon>
        <taxon>Bryopsida</taxon>
        <taxon>Funariidae</taxon>
        <taxon>Funariales</taxon>
        <taxon>Funariaceae</taxon>
        <taxon>Physcomitrium</taxon>
    </lineage>
</organism>
<evidence type="ECO:0000256" key="1">
    <source>
        <dbReference type="ARBA" id="ARBA00012513"/>
    </source>
</evidence>
<gene>
    <name evidence="9" type="ORF">PHYPA_000736</name>
</gene>
<evidence type="ECO:0000259" key="8">
    <source>
        <dbReference type="PROSITE" id="PS50816"/>
    </source>
</evidence>
<evidence type="ECO:0000256" key="5">
    <source>
        <dbReference type="ARBA" id="ARBA00022777"/>
    </source>
</evidence>
<dbReference type="PROSITE" id="PS50816">
    <property type="entry name" value="NAF"/>
    <property type="match status" value="1"/>
</dbReference>
<dbReference type="PROSITE" id="PS50011">
    <property type="entry name" value="PROTEIN_KINASE_DOM"/>
    <property type="match status" value="1"/>
</dbReference>
<dbReference type="STRING" id="3218.A0A2K1L8H2"/>
<dbReference type="GO" id="GO:0007165">
    <property type="term" value="P:signal transduction"/>
    <property type="evidence" value="ECO:0007669"/>
    <property type="project" value="InterPro"/>
</dbReference>
<name>A0A2K1L8H2_PHYPA</name>
<dbReference type="Pfam" id="PF03822">
    <property type="entry name" value="NAF"/>
    <property type="match status" value="1"/>
</dbReference>
<dbReference type="InParanoid" id="A0A2K1L8H2"/>
<keyword evidence="6" id="KW-0067">ATP-binding</keyword>
<dbReference type="SMART" id="SM00220">
    <property type="entry name" value="S_TKc"/>
    <property type="match status" value="1"/>
</dbReference>
<evidence type="ECO:0000256" key="4">
    <source>
        <dbReference type="ARBA" id="ARBA00022741"/>
    </source>
</evidence>
<dbReference type="EnsemblPlants" id="Pp3c1_16430V3.1">
    <property type="protein sequence ID" value="Pp3c1_16430V3.1"/>
    <property type="gene ID" value="Pp3c1_16430"/>
</dbReference>
<evidence type="ECO:0000256" key="3">
    <source>
        <dbReference type="ARBA" id="ARBA00022679"/>
    </source>
</evidence>
<proteinExistence type="predicted"/>